<dbReference type="Gene3D" id="1.10.1370.20">
    <property type="entry name" value="Oligoendopeptidase f, C-terminal domain"/>
    <property type="match status" value="1"/>
</dbReference>
<evidence type="ECO:0000256" key="4">
    <source>
        <dbReference type="ARBA" id="ARBA00022833"/>
    </source>
</evidence>
<gene>
    <name evidence="8" type="primary">pepF</name>
    <name evidence="8" type="ORF">A6J77_002685</name>
</gene>
<evidence type="ECO:0000256" key="6">
    <source>
        <dbReference type="RuleBase" id="RU368091"/>
    </source>
</evidence>
<keyword evidence="5 6" id="KW-0482">Metalloprotease</keyword>
<dbReference type="EC" id="3.4.24.-" evidence="6"/>
<dbReference type="Pfam" id="PF01432">
    <property type="entry name" value="Peptidase_M3"/>
    <property type="match status" value="1"/>
</dbReference>
<dbReference type="EMBL" id="NBTM02000001">
    <property type="protein sequence ID" value="PNL91191.1"/>
    <property type="molecule type" value="Genomic_DNA"/>
</dbReference>
<dbReference type="Gene3D" id="1.20.140.70">
    <property type="entry name" value="Oligopeptidase f, N-terminal domain"/>
    <property type="match status" value="1"/>
</dbReference>
<dbReference type="CDD" id="cd09609">
    <property type="entry name" value="M3B_PepF"/>
    <property type="match status" value="1"/>
</dbReference>
<comment type="cofactor">
    <cofactor evidence="6">
        <name>Zn(2+)</name>
        <dbReference type="ChEBI" id="CHEBI:29105"/>
    </cofactor>
    <text evidence="6">Binds 1 zinc ion.</text>
</comment>
<evidence type="ECO:0000259" key="7">
    <source>
        <dbReference type="Pfam" id="PF01432"/>
    </source>
</evidence>
<sequence>MTTENTFPTRDQVDVATTWDLSQIFEDEATFESKLAEFKDLGQAFKEKYEGKLSDASDIANAVLAASDVQVLGSQLMHYTFLAVEADRTNSQAALKLHKVSAASKNVQEAMLFFQNALLEKSATELEKVKAIAPETADYIAEVERQQAIYLGAKVEDVLFQFEQAHDQNYEVYNNAKLADLTFPDFEVDGTTYPLSFVLYEDKYMFEEDTAVRRAAFDAFSKELAKYQNTFATTYYGHVLQEKAQANIRGYESVIDYLLFSQDVDRDLYDRQINVIMEKLAPVMRKYINHVKEVRGLDKMTYADLKISLDPTFSKPVSFEESEAYVKEATAIMGEDYFKEIAPAYTNRWVDYAQNIGKSTGGFATIAPGVHPYILMSWTEQLSDVYTLIHELGHAGQMSRAEANNLFISSEPSLYVIEAPSTFNELLLTGYLQANGEDDRTQRFALANMLTNTYFHNFITHLLEAAYQREVYRLIDRGEAFTAETLSDLKKGVLEAFWGDAVEINPGAELTWMRQPHYYMGLYSYTYSAGLTIATQAFLNIRSGEDKQAVDNWINFLKLGRINPVDAAKVAGVDITTAQPLENTIDFLNETVDAIIDYSAKLA</sequence>
<dbReference type="GO" id="GO:0046872">
    <property type="term" value="F:metal ion binding"/>
    <property type="evidence" value="ECO:0007669"/>
    <property type="project" value="UniProtKB-UniRule"/>
</dbReference>
<evidence type="ECO:0000313" key="9">
    <source>
        <dbReference type="Proteomes" id="UP000192813"/>
    </source>
</evidence>
<proteinExistence type="inferred from homology"/>
<dbReference type="InterPro" id="IPR004438">
    <property type="entry name" value="Peptidase_M3B"/>
</dbReference>
<accession>A0A2J9PMA9</accession>
<evidence type="ECO:0000256" key="1">
    <source>
        <dbReference type="ARBA" id="ARBA00022670"/>
    </source>
</evidence>
<keyword evidence="4 6" id="KW-0862">Zinc</keyword>
<keyword evidence="1 6" id="KW-0645">Protease</keyword>
<keyword evidence="3 6" id="KW-0378">Hydrolase</keyword>
<organism evidence="8 9">
    <name type="scientific">Aerococcus viridans</name>
    <dbReference type="NCBI Taxonomy" id="1377"/>
    <lineage>
        <taxon>Bacteria</taxon>
        <taxon>Bacillati</taxon>
        <taxon>Bacillota</taxon>
        <taxon>Bacilli</taxon>
        <taxon>Lactobacillales</taxon>
        <taxon>Aerococcaceae</taxon>
        <taxon>Aerococcus</taxon>
    </lineage>
</organism>
<feature type="domain" description="Peptidase M3A/M3B catalytic" evidence="7">
    <location>
        <begin position="207"/>
        <end position="585"/>
    </location>
</feature>
<name>A0A2J9PMA9_9LACT</name>
<keyword evidence="2 6" id="KW-0479">Metal-binding</keyword>
<dbReference type="AlphaFoldDB" id="A0A2J9PMA9"/>
<dbReference type="InterPro" id="IPR034009">
    <property type="entry name" value="M3B_PepF_4"/>
</dbReference>
<dbReference type="SUPFAM" id="SSF55486">
    <property type="entry name" value="Metalloproteases ('zincins'), catalytic domain"/>
    <property type="match status" value="1"/>
</dbReference>
<dbReference type="GO" id="GO:0006508">
    <property type="term" value="P:proteolysis"/>
    <property type="evidence" value="ECO:0007669"/>
    <property type="project" value="UniProtKB-KW"/>
</dbReference>
<evidence type="ECO:0000256" key="5">
    <source>
        <dbReference type="ARBA" id="ARBA00023049"/>
    </source>
</evidence>
<dbReference type="RefSeq" id="WP_083068032.1">
    <property type="nucleotide sequence ID" value="NZ_NBTM02000001.1"/>
</dbReference>
<evidence type="ECO:0000256" key="2">
    <source>
        <dbReference type="ARBA" id="ARBA00022723"/>
    </source>
</evidence>
<comment type="function">
    <text evidence="6">Has oligopeptidase activity and degrades a variety of small bioactive peptides.</text>
</comment>
<dbReference type="NCBIfam" id="TIGR00181">
    <property type="entry name" value="pepF"/>
    <property type="match status" value="1"/>
</dbReference>
<comment type="caution">
    <text evidence="8">The sequence shown here is derived from an EMBL/GenBank/DDBJ whole genome shotgun (WGS) entry which is preliminary data.</text>
</comment>
<dbReference type="InterPro" id="IPR042088">
    <property type="entry name" value="OligoPept_F_C"/>
</dbReference>
<protein>
    <recommendedName>
        <fullName evidence="6">Oligopeptidase F</fullName>
        <ecNumber evidence="6">3.4.24.-</ecNumber>
    </recommendedName>
</protein>
<dbReference type="Proteomes" id="UP000192813">
    <property type="component" value="Unassembled WGS sequence"/>
</dbReference>
<reference evidence="9" key="1">
    <citation type="submission" date="2017-12" db="EMBL/GenBank/DDBJ databases">
        <title>FDA dAtabase for Regulatory Grade micrObial Sequences (FDA-ARGOS): Supporting development and validation of Infectious Disease Dx tests.</title>
        <authorList>
            <person name="Hoffmann M."/>
            <person name="Allard M."/>
            <person name="Evans P."/>
            <person name="Brown E."/>
            <person name="Tallon L."/>
            <person name="Sadzewicz L."/>
            <person name="Sengamalay N."/>
            <person name="Ott S."/>
            <person name="Godinez A."/>
            <person name="Nagaraj S."/>
            <person name="Vavikolanu K."/>
            <person name="Aluvathingal J."/>
            <person name="Nadendla S."/>
            <person name="Sichtig H."/>
        </authorList>
    </citation>
    <scope>NUCLEOTIDE SEQUENCE [LARGE SCALE GENOMIC DNA]</scope>
    <source>
        <strain evidence="9">FDAARGOS_249</strain>
    </source>
</reference>
<evidence type="ECO:0000313" key="8">
    <source>
        <dbReference type="EMBL" id="PNL91191.1"/>
    </source>
</evidence>
<dbReference type="InterPro" id="IPR001567">
    <property type="entry name" value="Pept_M3A_M3B_dom"/>
</dbReference>
<evidence type="ECO:0000256" key="3">
    <source>
        <dbReference type="ARBA" id="ARBA00022801"/>
    </source>
</evidence>
<comment type="similarity">
    <text evidence="6">Belongs to the peptidase M3B family.</text>
</comment>
<dbReference type="GO" id="GO:0004222">
    <property type="term" value="F:metalloendopeptidase activity"/>
    <property type="evidence" value="ECO:0007669"/>
    <property type="project" value="UniProtKB-UniRule"/>
</dbReference>